<feature type="compositionally biased region" description="Basic and acidic residues" evidence="1">
    <location>
        <begin position="91"/>
        <end position="103"/>
    </location>
</feature>
<feature type="region of interest" description="Disordered" evidence="1">
    <location>
        <begin position="86"/>
        <end position="111"/>
    </location>
</feature>
<evidence type="ECO:0000256" key="1">
    <source>
        <dbReference type="SAM" id="MobiDB-lite"/>
    </source>
</evidence>
<organism evidence="2">
    <name type="scientific">bioreactor metagenome</name>
    <dbReference type="NCBI Taxonomy" id="1076179"/>
    <lineage>
        <taxon>unclassified sequences</taxon>
        <taxon>metagenomes</taxon>
        <taxon>ecological metagenomes</taxon>
    </lineage>
</organism>
<gene>
    <name evidence="2" type="ORF">SDC9_95324</name>
</gene>
<dbReference type="EMBL" id="VSSQ01012168">
    <property type="protein sequence ID" value="MPM48598.1"/>
    <property type="molecule type" value="Genomic_DNA"/>
</dbReference>
<reference evidence="2" key="1">
    <citation type="submission" date="2019-08" db="EMBL/GenBank/DDBJ databases">
        <authorList>
            <person name="Kucharzyk K."/>
            <person name="Murdoch R.W."/>
            <person name="Higgins S."/>
            <person name="Loffler F."/>
        </authorList>
    </citation>
    <scope>NUCLEOTIDE SEQUENCE</scope>
</reference>
<proteinExistence type="predicted"/>
<accession>A0A645A7C6</accession>
<name>A0A645A7C6_9ZZZZ</name>
<protein>
    <submittedName>
        <fullName evidence="2">Uncharacterized protein</fullName>
    </submittedName>
</protein>
<dbReference type="AlphaFoldDB" id="A0A645A7C6"/>
<comment type="caution">
    <text evidence="2">The sequence shown here is derived from an EMBL/GenBank/DDBJ whole genome shotgun (WGS) entry which is preliminary data.</text>
</comment>
<sequence>MSAVQPNRNAYEQVQGDQKIGESIEVIVDAQTRLPGPNDCLYTLMVPYCASQCKQGECRKHQTDEKAKKLECLAHGLACERLGRKNQAGGKQREVDGCEKEGVNAHQPTSW</sequence>
<evidence type="ECO:0000313" key="2">
    <source>
        <dbReference type="EMBL" id="MPM48598.1"/>
    </source>
</evidence>